<dbReference type="RefSeq" id="WP_204913215.1">
    <property type="nucleotide sequence ID" value="NZ_BAAAYR010000004.1"/>
</dbReference>
<comment type="caution">
    <text evidence="1">The sequence shown here is derived from an EMBL/GenBank/DDBJ whole genome shotgun (WGS) entry which is preliminary data.</text>
</comment>
<evidence type="ECO:0000313" key="1">
    <source>
        <dbReference type="EMBL" id="GAA3569672.1"/>
    </source>
</evidence>
<protein>
    <recommendedName>
        <fullName evidence="3">HNH endonuclease</fullName>
    </recommendedName>
</protein>
<reference evidence="2" key="1">
    <citation type="journal article" date="2019" name="Int. J. Syst. Evol. Microbiol.">
        <title>The Global Catalogue of Microorganisms (GCM) 10K type strain sequencing project: providing services to taxonomists for standard genome sequencing and annotation.</title>
        <authorList>
            <consortium name="The Broad Institute Genomics Platform"/>
            <consortium name="The Broad Institute Genome Sequencing Center for Infectious Disease"/>
            <person name="Wu L."/>
            <person name="Ma J."/>
        </authorList>
    </citation>
    <scope>NUCLEOTIDE SEQUENCE [LARGE SCALE GENOMIC DNA]</scope>
    <source>
        <strain evidence="2">JCM 16540</strain>
    </source>
</reference>
<dbReference type="EMBL" id="BAAAYR010000004">
    <property type="protein sequence ID" value="GAA3569672.1"/>
    <property type="molecule type" value="Genomic_DNA"/>
</dbReference>
<gene>
    <name evidence="1" type="ORF">GCM10022197_27500</name>
</gene>
<organism evidence="1 2">
    <name type="scientific">Microlunatus spumicola</name>
    <dbReference type="NCBI Taxonomy" id="81499"/>
    <lineage>
        <taxon>Bacteria</taxon>
        <taxon>Bacillati</taxon>
        <taxon>Actinomycetota</taxon>
        <taxon>Actinomycetes</taxon>
        <taxon>Propionibacteriales</taxon>
        <taxon>Propionibacteriaceae</taxon>
        <taxon>Microlunatus</taxon>
    </lineage>
</organism>
<evidence type="ECO:0008006" key="3">
    <source>
        <dbReference type="Google" id="ProtNLM"/>
    </source>
</evidence>
<proteinExistence type="predicted"/>
<sequence length="128" mass="14402">MPPTTACRVCMRAYQAAHHEKNRERHIARVRLDNVRRKRAAAVELETYLRAHPCVGCGTTDVRVLELDHREDETKSANVSAMVGAGLPWARIEREIAKCDVRCANCHRVMTMARGGHFRHAWSTGPSG</sequence>
<dbReference type="Proteomes" id="UP001500767">
    <property type="component" value="Unassembled WGS sequence"/>
</dbReference>
<accession>A0ABP6XMN4</accession>
<evidence type="ECO:0000313" key="2">
    <source>
        <dbReference type="Proteomes" id="UP001500767"/>
    </source>
</evidence>
<keyword evidence="2" id="KW-1185">Reference proteome</keyword>
<name>A0ABP6XMN4_9ACTN</name>